<gene>
    <name evidence="4" type="ORF">GRI38_00795</name>
</gene>
<organism evidence="4 5">
    <name type="scientific">Parapontixanthobacter aurantiacus</name>
    <dbReference type="NCBI Taxonomy" id="1463599"/>
    <lineage>
        <taxon>Bacteria</taxon>
        <taxon>Pseudomonadati</taxon>
        <taxon>Pseudomonadota</taxon>
        <taxon>Alphaproteobacteria</taxon>
        <taxon>Sphingomonadales</taxon>
        <taxon>Erythrobacteraceae</taxon>
        <taxon>Parapontixanthobacter</taxon>
    </lineage>
</organism>
<feature type="transmembrane region" description="Helical" evidence="2">
    <location>
        <begin position="313"/>
        <end position="341"/>
    </location>
</feature>
<evidence type="ECO:0000313" key="5">
    <source>
        <dbReference type="Proteomes" id="UP000433104"/>
    </source>
</evidence>
<keyword evidence="5" id="KW-1185">Reference proteome</keyword>
<keyword evidence="2" id="KW-1133">Transmembrane helix</keyword>
<evidence type="ECO:0000256" key="1">
    <source>
        <dbReference type="SAM" id="MobiDB-lite"/>
    </source>
</evidence>
<feature type="transmembrane region" description="Helical" evidence="2">
    <location>
        <begin position="387"/>
        <end position="406"/>
    </location>
</feature>
<reference evidence="4 5" key="1">
    <citation type="submission" date="2019-12" db="EMBL/GenBank/DDBJ databases">
        <title>Genomic-based taxomic classification of the family Erythrobacteraceae.</title>
        <authorList>
            <person name="Xu L."/>
        </authorList>
    </citation>
    <scope>NUCLEOTIDE SEQUENCE [LARGE SCALE GENOMIC DNA]</scope>
    <source>
        <strain evidence="4 5">MCCC 1A09962</strain>
    </source>
</reference>
<keyword evidence="2" id="KW-0812">Transmembrane</keyword>
<proteinExistence type="predicted"/>
<dbReference type="InterPro" id="IPR007349">
    <property type="entry name" value="DUF418"/>
</dbReference>
<name>A0A844Z7H6_9SPHN</name>
<feature type="transmembrane region" description="Helical" evidence="2">
    <location>
        <begin position="284"/>
        <end position="307"/>
    </location>
</feature>
<sequence>MKGANVVTELSETNAGGEATPDTAGPLGASNKERIGSLDFIRGIAVMGILWANIVAFGQPESAYFWPGGFLSGDGDPSGVLWLVQLVLIDGKMRGLFTLLFGAGMYLFMEKAWARGAGRALQARRLFWLMLFGTIHFYFIWHGDILMSYAFVGFIGLACLKWARRTQMIIGLLGYISGAILLLPVMALPYFIAETPLGESAVYADMREGMMTQKAADLAEGQEVADLRIEGSYADFVAYNFTENLTDPLFYFFLALLETLPLMLIGMALYRTGLFDGGIPRSKLLKWGWAGVIVGSLLTAAVGWWAISEGLGYYASLAAFFGFSPLPRLPVTLGLAALLVAYAPRADSAIGSRITAAGRMAFSNYLGTSILMLFVFHGWALGLFGQLGRSTLFLVVVATWAIMLLWSKPWLERFRYGPLEWLWRCLTYGRLFPIRR</sequence>
<dbReference type="EMBL" id="WTYW01000001">
    <property type="protein sequence ID" value="MXO84571.1"/>
    <property type="molecule type" value="Genomic_DNA"/>
</dbReference>
<comment type="caution">
    <text evidence="4">The sequence shown here is derived from an EMBL/GenBank/DDBJ whole genome shotgun (WGS) entry which is preliminary data.</text>
</comment>
<feature type="transmembrane region" description="Helical" evidence="2">
    <location>
        <begin position="79"/>
        <end position="109"/>
    </location>
</feature>
<dbReference type="Pfam" id="PF04235">
    <property type="entry name" value="DUF418"/>
    <property type="match status" value="1"/>
</dbReference>
<feature type="transmembrane region" description="Helical" evidence="2">
    <location>
        <begin position="121"/>
        <end position="140"/>
    </location>
</feature>
<dbReference type="InterPro" id="IPR052529">
    <property type="entry name" value="Bact_Transport_Assoc"/>
</dbReference>
<feature type="domain" description="DUF418" evidence="3">
    <location>
        <begin position="269"/>
        <end position="429"/>
    </location>
</feature>
<evidence type="ECO:0000259" key="3">
    <source>
        <dbReference type="Pfam" id="PF04235"/>
    </source>
</evidence>
<protein>
    <submittedName>
        <fullName evidence="4">DUF418 domain-containing protein</fullName>
    </submittedName>
</protein>
<keyword evidence="2" id="KW-0472">Membrane</keyword>
<dbReference type="AlphaFoldDB" id="A0A844Z7H6"/>
<feature type="transmembrane region" description="Helical" evidence="2">
    <location>
        <begin position="362"/>
        <end position="381"/>
    </location>
</feature>
<dbReference type="OrthoDB" id="9807744at2"/>
<evidence type="ECO:0000256" key="2">
    <source>
        <dbReference type="SAM" id="Phobius"/>
    </source>
</evidence>
<feature type="transmembrane region" description="Helical" evidence="2">
    <location>
        <begin position="40"/>
        <end position="59"/>
    </location>
</feature>
<accession>A0A844Z7H6</accession>
<dbReference type="PANTHER" id="PTHR30590">
    <property type="entry name" value="INNER MEMBRANE PROTEIN"/>
    <property type="match status" value="1"/>
</dbReference>
<feature type="transmembrane region" description="Helical" evidence="2">
    <location>
        <begin position="146"/>
        <end position="163"/>
    </location>
</feature>
<dbReference type="PANTHER" id="PTHR30590:SF2">
    <property type="entry name" value="INNER MEMBRANE PROTEIN"/>
    <property type="match status" value="1"/>
</dbReference>
<feature type="transmembrane region" description="Helical" evidence="2">
    <location>
        <begin position="170"/>
        <end position="192"/>
    </location>
</feature>
<dbReference type="Proteomes" id="UP000433104">
    <property type="component" value="Unassembled WGS sequence"/>
</dbReference>
<feature type="region of interest" description="Disordered" evidence="1">
    <location>
        <begin position="10"/>
        <end position="30"/>
    </location>
</feature>
<evidence type="ECO:0000313" key="4">
    <source>
        <dbReference type="EMBL" id="MXO84571.1"/>
    </source>
</evidence>
<feature type="transmembrane region" description="Helical" evidence="2">
    <location>
        <begin position="249"/>
        <end position="272"/>
    </location>
</feature>